<keyword evidence="4" id="KW-1003">Cell membrane</keyword>
<keyword evidence="5 8" id="KW-0812">Transmembrane</keyword>
<evidence type="ECO:0000256" key="6">
    <source>
        <dbReference type="ARBA" id="ARBA00022989"/>
    </source>
</evidence>
<evidence type="ECO:0000313" key="11">
    <source>
        <dbReference type="Proteomes" id="UP000030012"/>
    </source>
</evidence>
<dbReference type="RefSeq" id="WP_039252354.1">
    <property type="nucleotide sequence ID" value="NZ_JENJ01000004.1"/>
</dbReference>
<feature type="domain" description="ABC transmembrane type-1" evidence="9">
    <location>
        <begin position="55"/>
        <end position="259"/>
    </location>
</feature>
<dbReference type="Pfam" id="PF00528">
    <property type="entry name" value="BPD_transp_1"/>
    <property type="match status" value="1"/>
</dbReference>
<comment type="similarity">
    <text evidence="2">Belongs to the binding-protein-dependent transport system permease family. CysTW subfamily.</text>
</comment>
<comment type="subcellular location">
    <subcellularLocation>
        <location evidence="1 8">Cell membrane</location>
        <topology evidence="1 8">Multi-pass membrane protein</topology>
    </subcellularLocation>
</comment>
<feature type="transmembrane region" description="Helical" evidence="8">
    <location>
        <begin position="182"/>
        <end position="207"/>
    </location>
</feature>
<reference evidence="10 11" key="1">
    <citation type="submission" date="2014-01" db="EMBL/GenBank/DDBJ databases">
        <title>Plasmidome dynamics in the species complex Clostridium novyi sensu lato converts strains of independent lineages into distinctly different pathogens.</title>
        <authorList>
            <person name="Skarin H."/>
            <person name="Segerman B."/>
        </authorList>
    </citation>
    <scope>NUCLEOTIDE SEQUENCE [LARGE SCALE GENOMIC DNA]</scope>
    <source>
        <strain evidence="10 11">4552</strain>
    </source>
</reference>
<dbReference type="OrthoDB" id="9807047at2"/>
<dbReference type="Proteomes" id="UP000030012">
    <property type="component" value="Unassembled WGS sequence"/>
</dbReference>
<dbReference type="GO" id="GO:0005886">
    <property type="term" value="C:plasma membrane"/>
    <property type="evidence" value="ECO:0007669"/>
    <property type="project" value="UniProtKB-SubCell"/>
</dbReference>
<feature type="transmembrane region" description="Helical" evidence="8">
    <location>
        <begin position="134"/>
        <end position="161"/>
    </location>
</feature>
<dbReference type="EMBL" id="JENJ01000004">
    <property type="protein sequence ID" value="KGM98015.1"/>
    <property type="molecule type" value="Genomic_DNA"/>
</dbReference>
<dbReference type="CDD" id="cd06261">
    <property type="entry name" value="TM_PBP2"/>
    <property type="match status" value="1"/>
</dbReference>
<dbReference type="GO" id="GO:0055085">
    <property type="term" value="P:transmembrane transport"/>
    <property type="evidence" value="ECO:0007669"/>
    <property type="project" value="InterPro"/>
</dbReference>
<evidence type="ECO:0000259" key="9">
    <source>
        <dbReference type="PROSITE" id="PS50928"/>
    </source>
</evidence>
<evidence type="ECO:0000256" key="4">
    <source>
        <dbReference type="ARBA" id="ARBA00022475"/>
    </source>
</evidence>
<organism evidence="10 11">
    <name type="scientific">Clostridium novyi A str. 4552</name>
    <dbReference type="NCBI Taxonomy" id="1444289"/>
    <lineage>
        <taxon>Bacteria</taxon>
        <taxon>Bacillati</taxon>
        <taxon>Bacillota</taxon>
        <taxon>Clostridia</taxon>
        <taxon>Eubacteriales</taxon>
        <taxon>Clostridiaceae</taxon>
        <taxon>Clostridium</taxon>
    </lineage>
</organism>
<feature type="transmembrane region" description="Helical" evidence="8">
    <location>
        <begin position="9"/>
        <end position="29"/>
    </location>
</feature>
<keyword evidence="3 8" id="KW-0813">Transport</keyword>
<feature type="transmembrane region" description="Helical" evidence="8">
    <location>
        <begin position="238"/>
        <end position="258"/>
    </location>
</feature>
<keyword evidence="7 8" id="KW-0472">Membrane</keyword>
<dbReference type="SUPFAM" id="SSF161098">
    <property type="entry name" value="MetI-like"/>
    <property type="match status" value="1"/>
</dbReference>
<evidence type="ECO:0000256" key="1">
    <source>
        <dbReference type="ARBA" id="ARBA00004651"/>
    </source>
</evidence>
<keyword evidence="6 8" id="KW-1133">Transmembrane helix</keyword>
<dbReference type="AlphaFoldDB" id="A0A0A0IEH9"/>
<gene>
    <name evidence="10" type="ORF">Z968_01445</name>
</gene>
<evidence type="ECO:0000256" key="2">
    <source>
        <dbReference type="ARBA" id="ARBA00007069"/>
    </source>
</evidence>
<evidence type="ECO:0000256" key="5">
    <source>
        <dbReference type="ARBA" id="ARBA00022692"/>
    </source>
</evidence>
<accession>A0A0A0IEH9</accession>
<protein>
    <submittedName>
        <fullName evidence="10">ABC transporter permease</fullName>
    </submittedName>
</protein>
<dbReference type="PANTHER" id="PTHR42929:SF1">
    <property type="entry name" value="INNER MEMBRANE ABC TRANSPORTER PERMEASE PROTEIN YDCU-RELATED"/>
    <property type="match status" value="1"/>
</dbReference>
<evidence type="ECO:0000256" key="7">
    <source>
        <dbReference type="ARBA" id="ARBA00023136"/>
    </source>
</evidence>
<proteinExistence type="inferred from homology"/>
<dbReference type="InterPro" id="IPR000515">
    <property type="entry name" value="MetI-like"/>
</dbReference>
<evidence type="ECO:0000256" key="8">
    <source>
        <dbReference type="RuleBase" id="RU363032"/>
    </source>
</evidence>
<evidence type="ECO:0000256" key="3">
    <source>
        <dbReference type="ARBA" id="ARBA00022448"/>
    </source>
</evidence>
<comment type="caution">
    <text evidence="10">The sequence shown here is derived from an EMBL/GenBank/DDBJ whole genome shotgun (WGS) entry which is preliminary data.</text>
</comment>
<name>A0A0A0IEH9_CLONO</name>
<evidence type="ECO:0000313" key="10">
    <source>
        <dbReference type="EMBL" id="KGM98015.1"/>
    </source>
</evidence>
<dbReference type="PROSITE" id="PS50928">
    <property type="entry name" value="ABC_TM1"/>
    <property type="match status" value="1"/>
</dbReference>
<dbReference type="Gene3D" id="1.10.3720.10">
    <property type="entry name" value="MetI-like"/>
    <property type="match status" value="1"/>
</dbReference>
<sequence>MKKWLSSPYIIWSILFIVFPLFLVVYFSFTGGDTGTHFTLNNYKILAKPLYVKVFMRSINLALVSTIVCLIVGYPMAMILADKEINKTGIAVLLFVVPMWMNFLLRTYSWIAILGKNGFINTVLESFGMPKLNLLYNSGAVVLGMVYNFLPFMVLPIYTVLSKMDKSIIEAASDLGANKVTIFRKIIFPLSLPGVMSGITMVFMPAVSTFVISRLLGGGQYTLLGNLVEQQFLVTGDWHFGSSISIVMMILILISMLIMTKYDGEQTGGGGLW</sequence>
<feature type="transmembrane region" description="Helical" evidence="8">
    <location>
        <begin position="59"/>
        <end position="80"/>
    </location>
</feature>
<dbReference type="InterPro" id="IPR035906">
    <property type="entry name" value="MetI-like_sf"/>
</dbReference>
<feature type="transmembrane region" description="Helical" evidence="8">
    <location>
        <begin position="92"/>
        <end position="114"/>
    </location>
</feature>
<dbReference type="PANTHER" id="PTHR42929">
    <property type="entry name" value="INNER MEMBRANE ABC TRANSPORTER PERMEASE PROTEIN YDCU-RELATED-RELATED"/>
    <property type="match status" value="1"/>
</dbReference>